<dbReference type="RefSeq" id="WP_067360706.1">
    <property type="nucleotide sequence ID" value="NZ_BAAAFS010000001.1"/>
</dbReference>
<evidence type="ECO:0000313" key="1">
    <source>
        <dbReference type="EMBL" id="KAA8717828.1"/>
    </source>
</evidence>
<organism evidence="1 2">
    <name type="scientific">Morganella psychrotolerans</name>
    <dbReference type="NCBI Taxonomy" id="368603"/>
    <lineage>
        <taxon>Bacteria</taxon>
        <taxon>Pseudomonadati</taxon>
        <taxon>Pseudomonadota</taxon>
        <taxon>Gammaproteobacteria</taxon>
        <taxon>Enterobacterales</taxon>
        <taxon>Morganellaceae</taxon>
        <taxon>Morganella</taxon>
    </lineage>
</organism>
<accession>A0A5M9RCX5</accession>
<dbReference type="AlphaFoldDB" id="A0A5M9RCX5"/>
<evidence type="ECO:0000313" key="2">
    <source>
        <dbReference type="Proteomes" id="UP000322181"/>
    </source>
</evidence>
<dbReference type="EMBL" id="VXKB01000001">
    <property type="protein sequence ID" value="KAA8717828.1"/>
    <property type="molecule type" value="Genomic_DNA"/>
</dbReference>
<reference evidence="1 2" key="1">
    <citation type="submission" date="2019-09" db="EMBL/GenBank/DDBJ databases">
        <title>Draft genome sequence of various Type strains from the CCUG.</title>
        <authorList>
            <person name="Pineiro-Iglesias B."/>
            <person name="Tunovic T."/>
            <person name="Unosson C."/>
            <person name="Inganas E."/>
            <person name="Ohlen M."/>
            <person name="Cardew S."/>
            <person name="Jensie-Markopoulos S."/>
            <person name="Salva-Serra F."/>
            <person name="Jaen-Luchoro D."/>
            <person name="Karlsson R."/>
            <person name="Svensson-Stadler L."/>
            <person name="Chun J."/>
            <person name="Moore E."/>
        </authorList>
    </citation>
    <scope>NUCLEOTIDE SEQUENCE [LARGE SCALE GENOMIC DNA]</scope>
    <source>
        <strain evidence="1 2">CCUG 53682T</strain>
    </source>
</reference>
<gene>
    <name evidence="1" type="ORF">F4V73_08380</name>
</gene>
<comment type="caution">
    <text evidence="1">The sequence shown here is derived from an EMBL/GenBank/DDBJ whole genome shotgun (WGS) entry which is preliminary data.</text>
</comment>
<name>A0A5M9RCX5_9GAMM</name>
<proteinExistence type="predicted"/>
<dbReference type="InterPro" id="IPR013348">
    <property type="entry name" value="T3SS_YscG_PscG"/>
</dbReference>
<dbReference type="OrthoDB" id="9921060at2"/>
<dbReference type="Gene3D" id="1.25.40.10">
    <property type="entry name" value="Tetratricopeptide repeat domain"/>
    <property type="match status" value="1"/>
</dbReference>
<dbReference type="Proteomes" id="UP000322181">
    <property type="component" value="Unassembled WGS sequence"/>
</dbReference>
<evidence type="ECO:0008006" key="3">
    <source>
        <dbReference type="Google" id="ProtNLM"/>
    </source>
</evidence>
<dbReference type="InterPro" id="IPR011990">
    <property type="entry name" value="TPR-like_helical_dom_sf"/>
</dbReference>
<protein>
    <recommendedName>
        <fullName evidence="3">Pseudomonas secretion protein G</fullName>
    </recommendedName>
</protein>
<sequence>MTDYSDERLLAEISLAGILAGKYQEAESIATWLLTQDKKYHESGKLIMVTSWHACKRYTDIINLLSEECSASLLPFKALSEYHIGLNHTLKNTIKTLKSDGNNELMAFAKQFEEDLFL</sequence>
<dbReference type="Pfam" id="PF09477">
    <property type="entry name" value="Type_III_YscG"/>
    <property type="match status" value="1"/>
</dbReference>